<evidence type="ECO:0000256" key="3">
    <source>
        <dbReference type="ARBA" id="ARBA00023186"/>
    </source>
</evidence>
<dbReference type="HOGENOM" id="CLU_017452_1_3_2"/>
<dbReference type="OrthoDB" id="359387at2157"/>
<dbReference type="InterPro" id="IPR036627">
    <property type="entry name" value="CobW-likC_sf"/>
</dbReference>
<evidence type="ECO:0000313" key="9">
    <source>
        <dbReference type="Proteomes" id="UP000007722"/>
    </source>
</evidence>
<accession>D7DQV7</accession>
<comment type="similarity">
    <text evidence="4">Belongs to the SIMIBI class G3E GTPase family. ZNG1 subfamily.</text>
</comment>
<dbReference type="GO" id="GO:0005737">
    <property type="term" value="C:cytoplasm"/>
    <property type="evidence" value="ECO:0007669"/>
    <property type="project" value="TreeGrafter"/>
</dbReference>
<dbReference type="InterPro" id="IPR003495">
    <property type="entry name" value="CobW/HypB/UreG_nucleotide-bd"/>
</dbReference>
<dbReference type="Proteomes" id="UP000007722">
    <property type="component" value="Chromosome"/>
</dbReference>
<dbReference type="SUPFAM" id="SSF90002">
    <property type="entry name" value="Hypothetical protein YjiA, C-terminal domain"/>
    <property type="match status" value="1"/>
</dbReference>
<comment type="catalytic activity">
    <reaction evidence="5">
        <text>GTP + H2O = GDP + phosphate + H(+)</text>
        <dbReference type="Rhea" id="RHEA:19669"/>
        <dbReference type="ChEBI" id="CHEBI:15377"/>
        <dbReference type="ChEBI" id="CHEBI:15378"/>
        <dbReference type="ChEBI" id="CHEBI:37565"/>
        <dbReference type="ChEBI" id="CHEBI:43474"/>
        <dbReference type="ChEBI" id="CHEBI:58189"/>
    </reaction>
    <physiologicalReaction direction="left-to-right" evidence="5">
        <dbReference type="Rhea" id="RHEA:19670"/>
    </physiologicalReaction>
</comment>
<name>D7DQV7_METV3</name>
<proteinExistence type="inferred from homology"/>
<gene>
    <name evidence="8" type="ordered locus">Mvol_1579</name>
</gene>
<dbReference type="SUPFAM" id="SSF52540">
    <property type="entry name" value="P-loop containing nucleoside triphosphate hydrolases"/>
    <property type="match status" value="1"/>
</dbReference>
<dbReference type="Pfam" id="PF07683">
    <property type="entry name" value="CobW_C"/>
    <property type="match status" value="1"/>
</dbReference>
<dbReference type="Pfam" id="PF02492">
    <property type="entry name" value="cobW"/>
    <property type="match status" value="1"/>
</dbReference>
<evidence type="ECO:0000256" key="5">
    <source>
        <dbReference type="ARBA" id="ARBA00049117"/>
    </source>
</evidence>
<evidence type="ECO:0000313" key="8">
    <source>
        <dbReference type="EMBL" id="ADI37234.1"/>
    </source>
</evidence>
<protein>
    <submittedName>
        <fullName evidence="8">Cobalamin synthesis protein P47K</fullName>
    </submittedName>
</protein>
<evidence type="ECO:0000256" key="4">
    <source>
        <dbReference type="ARBA" id="ARBA00034320"/>
    </source>
</evidence>
<dbReference type="GO" id="GO:0016787">
    <property type="term" value="F:hydrolase activity"/>
    <property type="evidence" value="ECO:0007669"/>
    <property type="project" value="UniProtKB-KW"/>
</dbReference>
<reference evidence="8 9" key="1">
    <citation type="submission" date="2010-05" db="EMBL/GenBank/DDBJ databases">
        <title>Complete sequence of Methanococcus voltae A3.</title>
        <authorList>
            <consortium name="US DOE Joint Genome Institute"/>
            <person name="Lucas S."/>
            <person name="Copeland A."/>
            <person name="Lapidus A."/>
            <person name="Cheng J.-F."/>
            <person name="Bruce D."/>
            <person name="Goodwin L."/>
            <person name="Pitluck S."/>
            <person name="Lowry S."/>
            <person name="Clum A."/>
            <person name="Land M."/>
            <person name="Hauser L."/>
            <person name="Kyrpides N."/>
            <person name="Mikhailova N."/>
            <person name="Whitman W.B."/>
            <person name="Woyke T."/>
        </authorList>
    </citation>
    <scope>NUCLEOTIDE SEQUENCE [LARGE SCALE GENOMIC DNA]</scope>
    <source>
        <strain evidence="9">ATCC BAA-1334 / A3</strain>
    </source>
</reference>
<keyword evidence="2" id="KW-0378">Hydrolase</keyword>
<dbReference type="KEGG" id="mvo:Mvol_1579"/>
<dbReference type="InParanoid" id="D7DQV7"/>
<feature type="domain" description="CobW C-terminal" evidence="7">
    <location>
        <begin position="222"/>
        <end position="312"/>
    </location>
</feature>
<evidence type="ECO:0000259" key="6">
    <source>
        <dbReference type="Pfam" id="PF02492"/>
    </source>
</evidence>
<dbReference type="PANTHER" id="PTHR13748">
    <property type="entry name" value="COBW-RELATED"/>
    <property type="match status" value="1"/>
</dbReference>
<keyword evidence="3" id="KW-0143">Chaperone</keyword>
<dbReference type="Gene3D" id="3.30.1220.10">
    <property type="entry name" value="CobW-like, C-terminal domain"/>
    <property type="match status" value="1"/>
</dbReference>
<dbReference type="InterPro" id="IPR051316">
    <property type="entry name" value="Zinc-reg_GTPase_activator"/>
</dbReference>
<sequence>MNKIKIDVISGYLGSGKTTFIQKLIKSTENERIVIIENEFGDIGIDGDILRDKGLDVVELEKGCICCTLKLNFLKSLNNIIEYMKPTRIIVEPTGMGLLSQIIGIVLDENNEDIKNNCKLNSAITIIDGENYLEQVELFGDFFNDQIKNANKLIISKSQYISQEDLDDIVGSLRETNNNAVIISENWDSIDLDKFLKIIDESNEKISRELYVGDVHKAMQGVSSVLVKFNNPLNMESFKNAVNELKTNKYGLIMRGKGFINYLDEKNPEIQRYAEFNYVGSNYEFENLNTKKSSEICIIGKELDEKEILNLFNFN</sequence>
<feature type="domain" description="CobW/HypB/UreG nucleotide-binding" evidence="6">
    <location>
        <begin position="8"/>
        <end position="182"/>
    </location>
</feature>
<evidence type="ECO:0000259" key="7">
    <source>
        <dbReference type="Pfam" id="PF07683"/>
    </source>
</evidence>
<dbReference type="STRING" id="456320.Mvol_1579"/>
<dbReference type="InterPro" id="IPR027417">
    <property type="entry name" value="P-loop_NTPase"/>
</dbReference>
<dbReference type="InterPro" id="IPR011629">
    <property type="entry name" value="CobW-like_C"/>
</dbReference>
<dbReference type="EMBL" id="CP002057">
    <property type="protein sequence ID" value="ADI37234.1"/>
    <property type="molecule type" value="Genomic_DNA"/>
</dbReference>
<dbReference type="CDD" id="cd03112">
    <property type="entry name" value="CobW-like"/>
    <property type="match status" value="1"/>
</dbReference>
<dbReference type="PANTHER" id="PTHR13748:SF62">
    <property type="entry name" value="COBW DOMAIN-CONTAINING PROTEIN"/>
    <property type="match status" value="1"/>
</dbReference>
<dbReference type="GO" id="GO:0000166">
    <property type="term" value="F:nucleotide binding"/>
    <property type="evidence" value="ECO:0007669"/>
    <property type="project" value="UniProtKB-KW"/>
</dbReference>
<dbReference type="Gene3D" id="3.40.50.300">
    <property type="entry name" value="P-loop containing nucleotide triphosphate hydrolases"/>
    <property type="match status" value="1"/>
</dbReference>
<dbReference type="eggNOG" id="arCOG01232">
    <property type="taxonomic scope" value="Archaea"/>
</dbReference>
<keyword evidence="9" id="KW-1185">Reference proteome</keyword>
<keyword evidence="1" id="KW-0547">Nucleotide-binding</keyword>
<evidence type="ECO:0000256" key="2">
    <source>
        <dbReference type="ARBA" id="ARBA00022801"/>
    </source>
</evidence>
<dbReference type="AlphaFoldDB" id="D7DQV7"/>
<evidence type="ECO:0000256" key="1">
    <source>
        <dbReference type="ARBA" id="ARBA00022741"/>
    </source>
</evidence>
<organism evidence="8 9">
    <name type="scientific">Methanococcus voltae (strain ATCC BAA-1334 / A3)</name>
    <dbReference type="NCBI Taxonomy" id="456320"/>
    <lineage>
        <taxon>Archaea</taxon>
        <taxon>Methanobacteriati</taxon>
        <taxon>Methanobacteriota</taxon>
        <taxon>Methanomada group</taxon>
        <taxon>Methanococci</taxon>
        <taxon>Methanococcales</taxon>
        <taxon>Methanococcaceae</taxon>
        <taxon>Methanococcus</taxon>
    </lineage>
</organism>